<dbReference type="EMBL" id="GGEC01000471">
    <property type="protein sequence ID" value="MBW80954.1"/>
    <property type="molecule type" value="Transcribed_RNA"/>
</dbReference>
<dbReference type="AlphaFoldDB" id="A0A2P2IIA6"/>
<protein>
    <submittedName>
        <fullName evidence="1">Uncharacterized protein</fullName>
    </submittedName>
</protein>
<sequence length="47" mass="5057">MSPNEDILIKVDQQLAVIYGETLVPPCSNVFVTVKTTSTVSSTGYPI</sequence>
<name>A0A2P2IIA6_RHIMU</name>
<evidence type="ECO:0000313" key="1">
    <source>
        <dbReference type="EMBL" id="MBW80954.1"/>
    </source>
</evidence>
<reference evidence="1" key="1">
    <citation type="submission" date="2018-02" db="EMBL/GenBank/DDBJ databases">
        <title>Rhizophora mucronata_Transcriptome.</title>
        <authorList>
            <person name="Meera S.P."/>
            <person name="Sreeshan A."/>
            <person name="Augustine A."/>
        </authorList>
    </citation>
    <scope>NUCLEOTIDE SEQUENCE</scope>
    <source>
        <tissue evidence="1">Leaf</tissue>
    </source>
</reference>
<organism evidence="1">
    <name type="scientific">Rhizophora mucronata</name>
    <name type="common">Asiatic mangrove</name>
    <dbReference type="NCBI Taxonomy" id="61149"/>
    <lineage>
        <taxon>Eukaryota</taxon>
        <taxon>Viridiplantae</taxon>
        <taxon>Streptophyta</taxon>
        <taxon>Embryophyta</taxon>
        <taxon>Tracheophyta</taxon>
        <taxon>Spermatophyta</taxon>
        <taxon>Magnoliopsida</taxon>
        <taxon>eudicotyledons</taxon>
        <taxon>Gunneridae</taxon>
        <taxon>Pentapetalae</taxon>
        <taxon>rosids</taxon>
        <taxon>fabids</taxon>
        <taxon>Malpighiales</taxon>
        <taxon>Rhizophoraceae</taxon>
        <taxon>Rhizophora</taxon>
    </lineage>
</organism>
<accession>A0A2P2IIA6</accession>
<proteinExistence type="predicted"/>